<comment type="caution">
    <text evidence="2">The sequence shown here is derived from an EMBL/GenBank/DDBJ whole genome shotgun (WGS) entry which is preliminary data.</text>
</comment>
<comment type="similarity">
    <text evidence="1">Belongs to the short-chain dehydrogenases/reductases (SDR) family.</text>
</comment>
<dbReference type="InterPro" id="IPR020904">
    <property type="entry name" value="Sc_DH/Rdtase_CS"/>
</dbReference>
<dbReference type="PANTHER" id="PTHR42820">
    <property type="entry name" value="SHORT-CHAIN DEHYDROGENASE REDUCTASE"/>
    <property type="match status" value="1"/>
</dbReference>
<dbReference type="PRINTS" id="PR00080">
    <property type="entry name" value="SDRFAMILY"/>
</dbReference>
<dbReference type="InterPro" id="IPR036291">
    <property type="entry name" value="NAD(P)-bd_dom_sf"/>
</dbReference>
<gene>
    <name evidence="2" type="ORF">LZ480_10330</name>
</gene>
<dbReference type="CDD" id="cd05233">
    <property type="entry name" value="SDR_c"/>
    <property type="match status" value="1"/>
</dbReference>
<dbReference type="PRINTS" id="PR00081">
    <property type="entry name" value="GDHRDH"/>
</dbReference>
<dbReference type="Gene3D" id="3.40.50.720">
    <property type="entry name" value="NAD(P)-binding Rossmann-like Domain"/>
    <property type="match status" value="1"/>
</dbReference>
<dbReference type="SUPFAM" id="SSF51735">
    <property type="entry name" value="NAD(P)-binding Rossmann-fold domains"/>
    <property type="match status" value="1"/>
</dbReference>
<dbReference type="Proteomes" id="UP001316087">
    <property type="component" value="Unassembled WGS sequence"/>
</dbReference>
<sequence>MMLMEGKAGLVTAAGSGIGRASALALAKAGAKVMVSDVNVEGGLETVKLIQEIGGEAHFFKCDASKEEEVKALVDETVNKFGKLDFAHNNAGVNLQQTKIGDADSAAWDKTIQINLYGTFYSIKHQVNAMLKNGGGSIVNTASGAGMEGVVNMAAYVASKHAVVGLTKAAALEYGKDKIRVNAIAPGSTLTPAIERWAETAPEQYNAVLKAMPSGEMTKAEDQGNAVLFLCSDLAKQVNGVILPVDGGYVAGKLPL</sequence>
<dbReference type="Pfam" id="PF13561">
    <property type="entry name" value="adh_short_C2"/>
    <property type="match status" value="1"/>
</dbReference>
<proteinExistence type="inferred from homology"/>
<dbReference type="EC" id="1.1.1.47" evidence="2"/>
<keyword evidence="2" id="KW-0560">Oxidoreductase</keyword>
<accession>A0ABS9UD64</accession>
<evidence type="ECO:0000313" key="2">
    <source>
        <dbReference type="EMBL" id="MCH7322287.1"/>
    </source>
</evidence>
<dbReference type="PROSITE" id="PS00061">
    <property type="entry name" value="ADH_SHORT"/>
    <property type="match status" value="1"/>
</dbReference>
<dbReference type="NCBIfam" id="NF005559">
    <property type="entry name" value="PRK07231.1"/>
    <property type="match status" value="1"/>
</dbReference>
<dbReference type="InterPro" id="IPR002347">
    <property type="entry name" value="SDR_fam"/>
</dbReference>
<dbReference type="GO" id="GO:0047936">
    <property type="term" value="F:glucose 1-dehydrogenase [NAD(P)+] activity"/>
    <property type="evidence" value="ECO:0007669"/>
    <property type="project" value="UniProtKB-EC"/>
</dbReference>
<evidence type="ECO:0000256" key="1">
    <source>
        <dbReference type="ARBA" id="ARBA00006484"/>
    </source>
</evidence>
<reference evidence="2 3" key="1">
    <citation type="submission" date="2022-03" db="EMBL/GenBank/DDBJ databases">
        <authorList>
            <person name="Jo J.-H."/>
            <person name="Im W.-T."/>
        </authorList>
    </citation>
    <scope>NUCLEOTIDE SEQUENCE [LARGE SCALE GENOMIC DNA]</scope>
    <source>
        <strain evidence="2 3">MA9</strain>
    </source>
</reference>
<protein>
    <submittedName>
        <fullName evidence="2">Glucose 1-dehydrogenase</fullName>
        <ecNumber evidence="2">1.1.1.47</ecNumber>
    </submittedName>
</protein>
<dbReference type="EMBL" id="JAKZFC010000003">
    <property type="protein sequence ID" value="MCH7322287.1"/>
    <property type="molecule type" value="Genomic_DNA"/>
</dbReference>
<keyword evidence="3" id="KW-1185">Reference proteome</keyword>
<organism evidence="2 3">
    <name type="scientific">Solibacillus palustris</name>
    <dbReference type="NCBI Taxonomy" id="2908203"/>
    <lineage>
        <taxon>Bacteria</taxon>
        <taxon>Bacillati</taxon>
        <taxon>Bacillota</taxon>
        <taxon>Bacilli</taxon>
        <taxon>Bacillales</taxon>
        <taxon>Caryophanaceae</taxon>
        <taxon>Solibacillus</taxon>
    </lineage>
</organism>
<dbReference type="PANTHER" id="PTHR42820:SF1">
    <property type="entry name" value="SHORT-CHAIN DEHYDROGENASE_REDUCTASE FAMILY PROTEIN"/>
    <property type="match status" value="1"/>
</dbReference>
<name>A0ABS9UD64_9BACL</name>
<evidence type="ECO:0000313" key="3">
    <source>
        <dbReference type="Proteomes" id="UP001316087"/>
    </source>
</evidence>
<dbReference type="RefSeq" id="WP_241369349.1">
    <property type="nucleotide sequence ID" value="NZ_JAKZFC010000003.1"/>
</dbReference>